<dbReference type="AlphaFoldDB" id="A0A2S1LD19"/>
<sequence>METVFKFSNNKSYEIQQSDKEIYFGCNVLFYKSINTNQLEIRVFFKSKIINNLEKLNLGIKDFTFEDDEKLNDLELARMGYCPKSYTLTLDLNSTAKQEQFSATEWKIIQSSRLHVLDFNEIEKLIQEHNTLCEVQSQNPKLTNQITFHNQLNEIYLSRTKNHIFEDSNALSKFKEQQSKRLFLYDGSNGNEGQFYLEEICLPNGIQSIVLSKNIESACFSMQDLDHINFNENLKSLELRETSIATLNLNDGLQELRISETPVQKLVLNEHLLLCDLYLTQTNKIKINKKLANLIIICDKIQSIKIDNPQINQKLKFQISNWPNSLENFI</sequence>
<dbReference type="EMBL" id="CP020918">
    <property type="protein sequence ID" value="AWG21652.1"/>
    <property type="molecule type" value="Genomic_DNA"/>
</dbReference>
<keyword evidence="2" id="KW-1185">Reference proteome</keyword>
<reference evidence="1 2" key="1">
    <citation type="submission" date="2017-04" db="EMBL/GenBank/DDBJ databases">
        <title>Compelte genome sequence of WV33.</title>
        <authorList>
            <person name="Lee P.C."/>
        </authorList>
    </citation>
    <scope>NUCLEOTIDE SEQUENCE [LARGE SCALE GENOMIC DNA]</scope>
    <source>
        <strain evidence="1 2">WV33</strain>
    </source>
</reference>
<evidence type="ECO:0000313" key="1">
    <source>
        <dbReference type="EMBL" id="AWG21652.1"/>
    </source>
</evidence>
<protein>
    <submittedName>
        <fullName evidence="1">Uncharacterized protein</fullName>
    </submittedName>
</protein>
<name>A0A2S1LD19_9FLAO</name>
<accession>A0A2S1LD19</accession>
<gene>
    <name evidence="1" type="ORF">FFWV33_08940</name>
</gene>
<proteinExistence type="predicted"/>
<dbReference type="Proteomes" id="UP000244527">
    <property type="component" value="Chromosome"/>
</dbReference>
<organism evidence="1 2">
    <name type="scientific">Flavobacterium faecale</name>
    <dbReference type="NCBI Taxonomy" id="1355330"/>
    <lineage>
        <taxon>Bacteria</taxon>
        <taxon>Pseudomonadati</taxon>
        <taxon>Bacteroidota</taxon>
        <taxon>Flavobacteriia</taxon>
        <taxon>Flavobacteriales</taxon>
        <taxon>Flavobacteriaceae</taxon>
        <taxon>Flavobacterium</taxon>
    </lineage>
</organism>
<dbReference type="KEGG" id="ffa:FFWV33_08940"/>
<evidence type="ECO:0000313" key="2">
    <source>
        <dbReference type="Proteomes" id="UP000244527"/>
    </source>
</evidence>
<dbReference type="RefSeq" id="WP_108740590.1">
    <property type="nucleotide sequence ID" value="NZ_CP020918.1"/>
</dbReference>